<feature type="compositionally biased region" description="Polar residues" evidence="2">
    <location>
        <begin position="74"/>
        <end position="92"/>
    </location>
</feature>
<dbReference type="OrthoDB" id="2015405at2759"/>
<evidence type="ECO:0000259" key="3">
    <source>
        <dbReference type="SMART" id="SM00903"/>
    </source>
</evidence>
<sequence length="549" mass="60953">MQAPGQASQAFYRQFYRWSIACSVPAEVHRGITHLPRRCYSSSFRGGRLGNRASQAYQELRISTVNGVINNTSSSTRRALSSGQKHASSLGNEGSGLVNDDARLEARSTVIDSLRSDTDDQLVENFKTACRHLSNPVVLITSRLPTRNSELNGEHDFGVTVSSFTSVSVDPDALVSFNLKLPSASWNAISSSGRLRVHILRADETGAAIADLFAQPSSEGPFVRLLKTGVEVRLSSTEPASLNHVVGVVGNLTAELVREKCVECGDHMIVVAKVVACAGFTAAETIPDTGFEGLTYLNRSYRRLGDCIEPKLPSPELKPDEAVKEDDRRKRARLFIDRLNAERSAAAQRRGQQQIRSFSTTTGLRHAEHDNTSHTDDATHLIDPAAKGMTVADFLEMPANNKPPKSHPPRMRKIAKCKEHVEKAEEALAQHSSRESRLSKSEVEQQLRIIRAFRRTIDVELAHVAALDLRTMLDRGRSDHARAAWLEKTIEKGLVICQEDAIRAKELLDARKMDQRQFDKRKSKLLAKHDLFKIEVDRLRSSIIEENEG</sequence>
<dbReference type="Gene3D" id="2.30.110.10">
    <property type="entry name" value="Electron Transport, Fmn-binding Protein, Chain A"/>
    <property type="match status" value="1"/>
</dbReference>
<feature type="compositionally biased region" description="Low complexity" evidence="2">
    <location>
        <begin position="345"/>
        <end position="356"/>
    </location>
</feature>
<accession>A0A6J3LTW6</accession>
<gene>
    <name evidence="5" type="ORF">K489DRAFT_384629</name>
</gene>
<dbReference type="Proteomes" id="UP000504637">
    <property type="component" value="Unplaced"/>
</dbReference>
<evidence type="ECO:0000313" key="4">
    <source>
        <dbReference type="Proteomes" id="UP000504637"/>
    </source>
</evidence>
<dbReference type="Pfam" id="PF01613">
    <property type="entry name" value="Flavin_Reduct"/>
    <property type="match status" value="1"/>
</dbReference>
<proteinExistence type="predicted"/>
<evidence type="ECO:0000256" key="1">
    <source>
        <dbReference type="ARBA" id="ARBA00023002"/>
    </source>
</evidence>
<evidence type="ECO:0000313" key="5">
    <source>
        <dbReference type="RefSeq" id="XP_033455755.1"/>
    </source>
</evidence>
<dbReference type="PANTHER" id="PTHR30466">
    <property type="entry name" value="FLAVIN REDUCTASE"/>
    <property type="match status" value="1"/>
</dbReference>
<protein>
    <recommendedName>
        <fullName evidence="3">Flavin reductase like domain-containing protein</fullName>
    </recommendedName>
</protein>
<reference evidence="5" key="2">
    <citation type="submission" date="2020-04" db="EMBL/GenBank/DDBJ databases">
        <authorList>
            <consortium name="NCBI Genome Project"/>
        </authorList>
    </citation>
    <scope>NUCLEOTIDE SEQUENCE</scope>
    <source>
        <strain evidence="5">CBS 342.82</strain>
    </source>
</reference>
<feature type="region of interest" description="Disordered" evidence="2">
    <location>
        <begin position="345"/>
        <end position="379"/>
    </location>
</feature>
<dbReference type="InterPro" id="IPR012349">
    <property type="entry name" value="Split_barrel_FMN-bd"/>
</dbReference>
<reference evidence="5" key="1">
    <citation type="submission" date="2020-01" db="EMBL/GenBank/DDBJ databases">
        <authorList>
            <consortium name="DOE Joint Genome Institute"/>
            <person name="Haridas S."/>
            <person name="Albert R."/>
            <person name="Binder M."/>
            <person name="Bloem J."/>
            <person name="Labutti K."/>
            <person name="Salamov A."/>
            <person name="Andreopoulos B."/>
            <person name="Baker S.E."/>
            <person name="Barry K."/>
            <person name="Bills G."/>
            <person name="Bluhm B.H."/>
            <person name="Cannon C."/>
            <person name="Castanera R."/>
            <person name="Culley D.E."/>
            <person name="Daum C."/>
            <person name="Ezra D."/>
            <person name="Gonzalez J.B."/>
            <person name="Henrissat B."/>
            <person name="Kuo A."/>
            <person name="Liang C."/>
            <person name="Lipzen A."/>
            <person name="Lutzoni F."/>
            <person name="Magnuson J."/>
            <person name="Mondo S."/>
            <person name="Nolan M."/>
            <person name="Ohm R."/>
            <person name="Pangilinan J."/>
            <person name="Park H.-J."/>
            <person name="Ramirez L."/>
            <person name="Alfaro M."/>
            <person name="Sun H."/>
            <person name="Tritt A."/>
            <person name="Yoshinaga Y."/>
            <person name="Zwiers L.-H."/>
            <person name="Turgeon B.G."/>
            <person name="Goodwin S.B."/>
            <person name="Spatafora J.W."/>
            <person name="Crous P.W."/>
            <person name="Grigoriev I.V."/>
        </authorList>
    </citation>
    <scope>NUCLEOTIDE SEQUENCE</scope>
    <source>
        <strain evidence="5">CBS 342.82</strain>
    </source>
</reference>
<dbReference type="InterPro" id="IPR002563">
    <property type="entry name" value="Flavin_Rdtase-like_dom"/>
</dbReference>
<dbReference type="SUPFAM" id="SSF50475">
    <property type="entry name" value="FMN-binding split barrel"/>
    <property type="match status" value="1"/>
</dbReference>
<dbReference type="GeneID" id="54363701"/>
<dbReference type="RefSeq" id="XP_033455755.1">
    <property type="nucleotide sequence ID" value="XM_033605901.1"/>
</dbReference>
<dbReference type="InterPro" id="IPR050268">
    <property type="entry name" value="NADH-dep_flavin_reductase"/>
</dbReference>
<dbReference type="PANTHER" id="PTHR30466:SF1">
    <property type="entry name" value="FMN REDUCTASE (NADH) RUTF"/>
    <property type="match status" value="1"/>
</dbReference>
<dbReference type="GO" id="GO:0010181">
    <property type="term" value="F:FMN binding"/>
    <property type="evidence" value="ECO:0007669"/>
    <property type="project" value="InterPro"/>
</dbReference>
<keyword evidence="4" id="KW-1185">Reference proteome</keyword>
<dbReference type="SMART" id="SM00903">
    <property type="entry name" value="Flavin_Reduct"/>
    <property type="match status" value="1"/>
</dbReference>
<name>A0A6J3LTW6_9PEZI</name>
<feature type="compositionally biased region" description="Basic and acidic residues" evidence="2">
    <location>
        <begin position="365"/>
        <end position="379"/>
    </location>
</feature>
<evidence type="ECO:0000256" key="2">
    <source>
        <dbReference type="SAM" id="MobiDB-lite"/>
    </source>
</evidence>
<reference evidence="5" key="3">
    <citation type="submission" date="2025-08" db="UniProtKB">
        <authorList>
            <consortium name="RefSeq"/>
        </authorList>
    </citation>
    <scope>IDENTIFICATION</scope>
    <source>
        <strain evidence="5">CBS 342.82</strain>
    </source>
</reference>
<keyword evidence="1" id="KW-0560">Oxidoreductase</keyword>
<dbReference type="GO" id="GO:0042602">
    <property type="term" value="F:riboflavin reductase (NADPH) activity"/>
    <property type="evidence" value="ECO:0007669"/>
    <property type="project" value="TreeGrafter"/>
</dbReference>
<dbReference type="AlphaFoldDB" id="A0A6J3LTW6"/>
<feature type="domain" description="Flavin reductase like" evidence="3">
    <location>
        <begin position="130"/>
        <end position="303"/>
    </location>
</feature>
<organism evidence="5">
    <name type="scientific">Dissoconium aciculare CBS 342.82</name>
    <dbReference type="NCBI Taxonomy" id="1314786"/>
    <lineage>
        <taxon>Eukaryota</taxon>
        <taxon>Fungi</taxon>
        <taxon>Dikarya</taxon>
        <taxon>Ascomycota</taxon>
        <taxon>Pezizomycotina</taxon>
        <taxon>Dothideomycetes</taxon>
        <taxon>Dothideomycetidae</taxon>
        <taxon>Mycosphaerellales</taxon>
        <taxon>Dissoconiaceae</taxon>
        <taxon>Dissoconium</taxon>
    </lineage>
</organism>
<feature type="region of interest" description="Disordered" evidence="2">
    <location>
        <begin position="74"/>
        <end position="98"/>
    </location>
</feature>